<evidence type="ECO:0000256" key="1">
    <source>
        <dbReference type="SAM" id="SignalP"/>
    </source>
</evidence>
<proteinExistence type="predicted"/>
<reference evidence="3 4" key="1">
    <citation type="submission" date="2017-02" db="EMBL/GenBank/DDBJ databases">
        <authorList>
            <person name="Peterson S.W."/>
        </authorList>
    </citation>
    <scope>NUCLEOTIDE SEQUENCE [LARGE SCALE GENOMIC DNA]</scope>
    <source>
        <strain evidence="3 4">DSM 22335</strain>
    </source>
</reference>
<dbReference type="OrthoDB" id="947434at2"/>
<dbReference type="Pfam" id="PF13568">
    <property type="entry name" value="OMP_b-brl_2"/>
    <property type="match status" value="1"/>
</dbReference>
<feature type="signal peptide" evidence="1">
    <location>
        <begin position="1"/>
        <end position="27"/>
    </location>
</feature>
<feature type="chain" id="PRO_5012346035" evidence="1">
    <location>
        <begin position="28"/>
        <end position="222"/>
    </location>
</feature>
<evidence type="ECO:0000313" key="4">
    <source>
        <dbReference type="Proteomes" id="UP000190888"/>
    </source>
</evidence>
<keyword evidence="1" id="KW-0732">Signal</keyword>
<feature type="domain" description="Outer membrane protein beta-barrel" evidence="2">
    <location>
        <begin position="39"/>
        <end position="194"/>
    </location>
</feature>
<name>A0A1T4Q0D9_9BACT</name>
<protein>
    <submittedName>
        <fullName evidence="3">Outer membrane protein beta-barrel domain-containing protein</fullName>
    </submittedName>
</protein>
<evidence type="ECO:0000259" key="2">
    <source>
        <dbReference type="Pfam" id="PF13568"/>
    </source>
</evidence>
<dbReference type="STRING" id="413434.SAMN04488132_10770"/>
<keyword evidence="4" id="KW-1185">Reference proteome</keyword>
<accession>A0A1T4Q0D9</accession>
<evidence type="ECO:0000313" key="3">
    <source>
        <dbReference type="EMBL" id="SJZ97199.1"/>
    </source>
</evidence>
<dbReference type="Proteomes" id="UP000190888">
    <property type="component" value="Unassembled WGS sequence"/>
</dbReference>
<gene>
    <name evidence="3" type="ORF">SAMN04488132_10770</name>
</gene>
<dbReference type="EMBL" id="FUWH01000007">
    <property type="protein sequence ID" value="SJZ97199.1"/>
    <property type="molecule type" value="Genomic_DNA"/>
</dbReference>
<organism evidence="3 4">
    <name type="scientific">Sediminibacterium ginsengisoli</name>
    <dbReference type="NCBI Taxonomy" id="413434"/>
    <lineage>
        <taxon>Bacteria</taxon>
        <taxon>Pseudomonadati</taxon>
        <taxon>Bacteroidota</taxon>
        <taxon>Chitinophagia</taxon>
        <taxon>Chitinophagales</taxon>
        <taxon>Chitinophagaceae</taxon>
        <taxon>Sediminibacterium</taxon>
    </lineage>
</organism>
<dbReference type="InterPro" id="IPR025665">
    <property type="entry name" value="Beta-barrel_OMP_2"/>
</dbReference>
<sequence>MKKIVMKKAWVMILSVVTSFTAGSLFAQEQQTSYESRPTPKLGVKGGINLTNLYVNDVKNENMKVGGTFGLYAKLPVARGVSIQPEVLYSMKGSQLEYNNVLGSGKYRFNLDYIEIPVTAVFNIAQNFSLHAGGYAAFLTSAKIKDVDNNGNINGVTTLNRENFRGTDFGLVGGVGFDIGNATLGARYSYGLQEIGKDNSLSGQLTRDSKNSAFSFYIGFGF</sequence>
<dbReference type="AlphaFoldDB" id="A0A1T4Q0D9"/>
<dbReference type="RefSeq" id="WP_078831847.1">
    <property type="nucleotide sequence ID" value="NZ_FUWH01000007.1"/>
</dbReference>